<keyword evidence="3" id="KW-1185">Reference proteome</keyword>
<dbReference type="RefSeq" id="WP_143185403.1">
    <property type="nucleotide sequence ID" value="NZ_FQYR01000010.1"/>
</dbReference>
<dbReference type="OrthoDB" id="194739at2"/>
<accession>A0A1M6SR89</accession>
<dbReference type="EMBL" id="FQYR01000010">
    <property type="protein sequence ID" value="SHK47264.1"/>
    <property type="molecule type" value="Genomic_DNA"/>
</dbReference>
<proteinExistence type="predicted"/>
<keyword evidence="1" id="KW-1133">Transmembrane helix</keyword>
<dbReference type="STRING" id="1123071.SAMN02745181_3872"/>
<organism evidence="2 3">
    <name type="scientific">Rubritalea squalenifaciens DSM 18772</name>
    <dbReference type="NCBI Taxonomy" id="1123071"/>
    <lineage>
        <taxon>Bacteria</taxon>
        <taxon>Pseudomonadati</taxon>
        <taxon>Verrucomicrobiota</taxon>
        <taxon>Verrucomicrobiia</taxon>
        <taxon>Verrucomicrobiales</taxon>
        <taxon>Rubritaleaceae</taxon>
        <taxon>Rubritalea</taxon>
    </lineage>
</organism>
<evidence type="ECO:0000313" key="2">
    <source>
        <dbReference type="EMBL" id="SHK47264.1"/>
    </source>
</evidence>
<feature type="transmembrane region" description="Helical" evidence="1">
    <location>
        <begin position="12"/>
        <end position="33"/>
    </location>
</feature>
<protein>
    <recommendedName>
        <fullName evidence="4">Type II secretory pathway, pseudopilin PulG</fullName>
    </recommendedName>
</protein>
<evidence type="ECO:0000256" key="1">
    <source>
        <dbReference type="SAM" id="Phobius"/>
    </source>
</evidence>
<dbReference type="AlphaFoldDB" id="A0A1M6SR89"/>
<name>A0A1M6SR89_9BACT</name>
<keyword evidence="1" id="KW-0472">Membrane</keyword>
<dbReference type="Proteomes" id="UP000184510">
    <property type="component" value="Unassembled WGS sequence"/>
</dbReference>
<gene>
    <name evidence="2" type="ORF">SAMN02745181_3872</name>
</gene>
<reference evidence="2 3" key="1">
    <citation type="submission" date="2016-11" db="EMBL/GenBank/DDBJ databases">
        <authorList>
            <person name="Jaros S."/>
            <person name="Januszkiewicz K."/>
            <person name="Wedrychowicz H."/>
        </authorList>
    </citation>
    <scope>NUCLEOTIDE SEQUENCE [LARGE SCALE GENOMIC DNA]</scope>
    <source>
        <strain evidence="2 3">DSM 18772</strain>
    </source>
</reference>
<evidence type="ECO:0000313" key="3">
    <source>
        <dbReference type="Proteomes" id="UP000184510"/>
    </source>
</evidence>
<evidence type="ECO:0008006" key="4">
    <source>
        <dbReference type="Google" id="ProtNLM"/>
    </source>
</evidence>
<sequence length="219" mass="23983">MDKGKQSNGSVIATAIVLIAVAGLAGYFLYFSVIPNSTHRPYRTEAISYIRQVIMALNSYAVDHDGQMPTGDSVEQCFSQLIEQKYIDDERYFWNQRNAESLWNASKPPNNNGELTPGECSFGYVSGLNFNHSPADTPLIFDAAVSPGQFSTAVWDGRALVGRLNHAVVAMEITAQSPTEQTSATPQQGAIFEQRGEHNINIFIDLIPKEASILIPSSP</sequence>
<keyword evidence="1" id="KW-0812">Transmembrane</keyword>
<dbReference type="InParanoid" id="A0A1M6SR89"/>